<dbReference type="InterPro" id="IPR050176">
    <property type="entry name" value="LTTR"/>
</dbReference>
<dbReference type="PANTHER" id="PTHR30579:SF7">
    <property type="entry name" value="HTH-TYPE TRANSCRIPTIONAL REGULATOR LRHA-RELATED"/>
    <property type="match status" value="1"/>
</dbReference>
<keyword evidence="2" id="KW-0805">Transcription regulation</keyword>
<dbReference type="FunFam" id="1.10.10.10:FF:000001">
    <property type="entry name" value="LysR family transcriptional regulator"/>
    <property type="match status" value="1"/>
</dbReference>
<accession>A0A3B0TY53</accession>
<feature type="domain" description="HTH lysR-type" evidence="5">
    <location>
        <begin position="16"/>
        <end position="73"/>
    </location>
</feature>
<dbReference type="SUPFAM" id="SSF46785">
    <property type="entry name" value="Winged helix' DNA-binding domain"/>
    <property type="match status" value="1"/>
</dbReference>
<evidence type="ECO:0000256" key="2">
    <source>
        <dbReference type="ARBA" id="ARBA00023015"/>
    </source>
</evidence>
<keyword evidence="3" id="KW-0238">DNA-binding</keyword>
<name>A0A3B0TY53_9ZZZZ</name>
<dbReference type="InterPro" id="IPR036388">
    <property type="entry name" value="WH-like_DNA-bd_sf"/>
</dbReference>
<keyword evidence="4" id="KW-0804">Transcription</keyword>
<comment type="similarity">
    <text evidence="1">Belongs to the LysR transcriptional regulatory family.</text>
</comment>
<dbReference type="PRINTS" id="PR00039">
    <property type="entry name" value="HTHLYSR"/>
</dbReference>
<dbReference type="InterPro" id="IPR000847">
    <property type="entry name" value="LysR_HTH_N"/>
</dbReference>
<dbReference type="EMBL" id="UOEQ01000368">
    <property type="protein sequence ID" value="VAW21680.1"/>
    <property type="molecule type" value="Genomic_DNA"/>
</dbReference>
<sequence>MQLIHFGDSKIMATPLDLDQIQSFCIIADCASFTKAARRVNKTQSAVSMQIKRLEERLGQALFSREGRTVTLTAHGQELYVLARKMLRTNAQIVDLFNGADLTGRIRFGVPDDYAVRLLPVILSQFQKTHPKIAVDVKCMASEELLSGMHSGDFDLVVFTQGTQHEFGEVFRTEKIHWVGLKNGTAANREPVPMAMSDICCRWRSEAIEGLNRSNKNFRIAYTSANATAIISAVLSDLAVGVLPESAMQPGLVILGEKEGFPRMQDAQIAVMRASHAYGGIYDALREHIVESLGNIDRPEPLNQQAAE</sequence>
<evidence type="ECO:0000256" key="3">
    <source>
        <dbReference type="ARBA" id="ARBA00023125"/>
    </source>
</evidence>
<dbReference type="InterPro" id="IPR036390">
    <property type="entry name" value="WH_DNA-bd_sf"/>
</dbReference>
<dbReference type="AlphaFoldDB" id="A0A3B0TY53"/>
<dbReference type="Gene3D" id="1.10.10.10">
    <property type="entry name" value="Winged helix-like DNA-binding domain superfamily/Winged helix DNA-binding domain"/>
    <property type="match status" value="1"/>
</dbReference>
<evidence type="ECO:0000256" key="4">
    <source>
        <dbReference type="ARBA" id="ARBA00023163"/>
    </source>
</evidence>
<dbReference type="InterPro" id="IPR005119">
    <property type="entry name" value="LysR_subst-bd"/>
</dbReference>
<dbReference type="GO" id="GO:0003677">
    <property type="term" value="F:DNA binding"/>
    <property type="evidence" value="ECO:0007669"/>
    <property type="project" value="UniProtKB-KW"/>
</dbReference>
<evidence type="ECO:0000313" key="6">
    <source>
        <dbReference type="EMBL" id="VAW21680.1"/>
    </source>
</evidence>
<reference evidence="6" key="1">
    <citation type="submission" date="2018-06" db="EMBL/GenBank/DDBJ databases">
        <authorList>
            <person name="Zhirakovskaya E."/>
        </authorList>
    </citation>
    <scope>NUCLEOTIDE SEQUENCE</scope>
</reference>
<dbReference type="PANTHER" id="PTHR30579">
    <property type="entry name" value="TRANSCRIPTIONAL REGULATOR"/>
    <property type="match status" value="1"/>
</dbReference>
<dbReference type="Pfam" id="PF00126">
    <property type="entry name" value="HTH_1"/>
    <property type="match status" value="1"/>
</dbReference>
<dbReference type="Pfam" id="PF03466">
    <property type="entry name" value="LysR_substrate"/>
    <property type="match status" value="1"/>
</dbReference>
<dbReference type="SUPFAM" id="SSF53850">
    <property type="entry name" value="Periplasmic binding protein-like II"/>
    <property type="match status" value="1"/>
</dbReference>
<proteinExistence type="inferred from homology"/>
<organism evidence="6">
    <name type="scientific">hydrothermal vent metagenome</name>
    <dbReference type="NCBI Taxonomy" id="652676"/>
    <lineage>
        <taxon>unclassified sequences</taxon>
        <taxon>metagenomes</taxon>
        <taxon>ecological metagenomes</taxon>
    </lineage>
</organism>
<protein>
    <submittedName>
        <fullName evidence="6">Transcriptional regulator, LysR family</fullName>
    </submittedName>
</protein>
<dbReference type="PROSITE" id="PS50931">
    <property type="entry name" value="HTH_LYSR"/>
    <property type="match status" value="1"/>
</dbReference>
<dbReference type="Gene3D" id="3.40.190.10">
    <property type="entry name" value="Periplasmic binding protein-like II"/>
    <property type="match status" value="2"/>
</dbReference>
<dbReference type="GO" id="GO:0003700">
    <property type="term" value="F:DNA-binding transcription factor activity"/>
    <property type="evidence" value="ECO:0007669"/>
    <property type="project" value="InterPro"/>
</dbReference>
<gene>
    <name evidence="6" type="ORF">MNBD_ALPHA11-1277</name>
</gene>
<evidence type="ECO:0000259" key="5">
    <source>
        <dbReference type="PROSITE" id="PS50931"/>
    </source>
</evidence>
<evidence type="ECO:0000256" key="1">
    <source>
        <dbReference type="ARBA" id="ARBA00009437"/>
    </source>
</evidence>